<gene>
    <name evidence="2" type="ORF">SAMN05216215_103821</name>
</gene>
<proteinExistence type="predicted"/>
<reference evidence="3" key="1">
    <citation type="submission" date="2016-10" db="EMBL/GenBank/DDBJ databases">
        <authorList>
            <person name="Varghese N."/>
            <person name="Submissions S."/>
        </authorList>
    </citation>
    <scope>NUCLEOTIDE SEQUENCE [LARGE SCALE GENOMIC DNA]</scope>
    <source>
        <strain evidence="3">CGMCC 4.3530</strain>
    </source>
</reference>
<dbReference type="Pfam" id="PF11203">
    <property type="entry name" value="EccE"/>
    <property type="match status" value="1"/>
</dbReference>
<evidence type="ECO:0000313" key="3">
    <source>
        <dbReference type="Proteomes" id="UP000199529"/>
    </source>
</evidence>
<feature type="domain" description="Type VII secretion system protein EccE" evidence="1">
    <location>
        <begin position="173"/>
        <end position="240"/>
    </location>
</feature>
<name>A0A1H3NJ54_9PSEU</name>
<protein>
    <submittedName>
        <fullName evidence="2">Type VII secretion protein EccE</fullName>
    </submittedName>
</protein>
<evidence type="ECO:0000313" key="2">
    <source>
        <dbReference type="EMBL" id="SDY88911.1"/>
    </source>
</evidence>
<sequence length="342" mass="37339">MLQVICWQLVLIAVALAIGRPWPAVAAVVVAAAIVLALTAVRTRGRWLYEWLALSWKYLLRKRDRDLRNADEAGRALLRLISPESVWLVDDVGDDVVSMLSRTAGISAVLQPRTTARAPKPMPPPETMLPPLSEQAPAFAVQVVHHAGFSQAHAPRVWLTLQVLRTVEVHRDAEVRQALGNAVRRVKRQLRRDGAPTRGLTEHEVLGAISSLAHVTADRSRVREQWRLWHAGPVSQATFELEGWSGLSPAVTTQALHRLLAAPHAAVTIAVTAHRSTTDTEPSVKATMRIAAANLQALEHTTQALTGLARSWGIGLERLDGRHAQGVAGTLPIGLTDAQQHR</sequence>
<evidence type="ECO:0000259" key="1">
    <source>
        <dbReference type="Pfam" id="PF11203"/>
    </source>
</evidence>
<accession>A0A1H3NJ54</accession>
<dbReference type="InterPro" id="IPR050051">
    <property type="entry name" value="EccE_dom"/>
</dbReference>
<dbReference type="EMBL" id="FNOK01000038">
    <property type="protein sequence ID" value="SDY88911.1"/>
    <property type="molecule type" value="Genomic_DNA"/>
</dbReference>
<dbReference type="AlphaFoldDB" id="A0A1H3NJ54"/>
<dbReference type="Proteomes" id="UP000199529">
    <property type="component" value="Unassembled WGS sequence"/>
</dbReference>
<keyword evidence="3" id="KW-1185">Reference proteome</keyword>
<organism evidence="2 3">
    <name type="scientific">Saccharopolyspora shandongensis</name>
    <dbReference type="NCBI Taxonomy" id="418495"/>
    <lineage>
        <taxon>Bacteria</taxon>
        <taxon>Bacillati</taxon>
        <taxon>Actinomycetota</taxon>
        <taxon>Actinomycetes</taxon>
        <taxon>Pseudonocardiales</taxon>
        <taxon>Pseudonocardiaceae</taxon>
        <taxon>Saccharopolyspora</taxon>
    </lineage>
</organism>
<dbReference type="STRING" id="418495.SAMN05216215_103821"/>